<sequence length="323" mass="36037">MDPTSFVRTMAAWVGYRPTPIALIFELTHLCNLACIYCDRHTPMPGEMTREQIFTALGEFIAMGTRKVNLDGGDPLTHRHVDEIVAWLTEQGISTRMNTNGILVPKKIDTVRRLDRVKISLDGLKDEHDAARGKGAFERAIAGALAARDAGVPRVEFTCVVGQHNAESLDALIDLVEKLAFTIIFQPARHSLFLDTDRDGSAWQAGAEAHRAAFARLEQRKRTSKAIANAWSSLRHFRAFPEDKVLPCSAGWIEATMDPEGNLFHCGDVRRSDRACNVVQLGARAAFERLPRVGCQQCWCARTVEGNYMWGGRIDMLLPPLRR</sequence>
<evidence type="ECO:0000313" key="8">
    <source>
        <dbReference type="Proteomes" id="UP000712673"/>
    </source>
</evidence>
<dbReference type="SFLD" id="SFLDG01067">
    <property type="entry name" value="SPASM/twitch_domain_containing"/>
    <property type="match status" value="1"/>
</dbReference>
<proteinExistence type="predicted"/>
<dbReference type="GO" id="GO:0051536">
    <property type="term" value="F:iron-sulfur cluster binding"/>
    <property type="evidence" value="ECO:0007669"/>
    <property type="project" value="UniProtKB-KW"/>
</dbReference>
<keyword evidence="3" id="KW-0479">Metal-binding</keyword>
<dbReference type="EMBL" id="VGLS01000960">
    <property type="protein sequence ID" value="MBM3226578.1"/>
    <property type="molecule type" value="Genomic_DNA"/>
</dbReference>
<dbReference type="SUPFAM" id="SSF102114">
    <property type="entry name" value="Radical SAM enzymes"/>
    <property type="match status" value="1"/>
</dbReference>
<name>A0A937W426_UNCTE</name>
<dbReference type="InterPro" id="IPR007197">
    <property type="entry name" value="rSAM"/>
</dbReference>
<comment type="cofactor">
    <cofactor evidence="1">
        <name>[4Fe-4S] cluster</name>
        <dbReference type="ChEBI" id="CHEBI:49883"/>
    </cofactor>
</comment>
<dbReference type="GO" id="GO:0003824">
    <property type="term" value="F:catalytic activity"/>
    <property type="evidence" value="ECO:0007669"/>
    <property type="project" value="InterPro"/>
</dbReference>
<evidence type="ECO:0000256" key="1">
    <source>
        <dbReference type="ARBA" id="ARBA00001966"/>
    </source>
</evidence>
<keyword evidence="2" id="KW-0949">S-adenosyl-L-methionine</keyword>
<evidence type="ECO:0000256" key="5">
    <source>
        <dbReference type="ARBA" id="ARBA00023014"/>
    </source>
</evidence>
<dbReference type="PANTHER" id="PTHR11228:SF7">
    <property type="entry name" value="PQQA PEPTIDE CYCLASE"/>
    <property type="match status" value="1"/>
</dbReference>
<protein>
    <submittedName>
        <fullName evidence="7">Radical SAM protein</fullName>
    </submittedName>
</protein>
<dbReference type="SFLD" id="SFLDS00029">
    <property type="entry name" value="Radical_SAM"/>
    <property type="match status" value="1"/>
</dbReference>
<dbReference type="AlphaFoldDB" id="A0A937W426"/>
<evidence type="ECO:0000256" key="3">
    <source>
        <dbReference type="ARBA" id="ARBA00022723"/>
    </source>
</evidence>
<dbReference type="InterPro" id="IPR050377">
    <property type="entry name" value="Radical_SAM_PqqE_MftC-like"/>
</dbReference>
<dbReference type="Pfam" id="PF04055">
    <property type="entry name" value="Radical_SAM"/>
    <property type="match status" value="1"/>
</dbReference>
<evidence type="ECO:0000256" key="2">
    <source>
        <dbReference type="ARBA" id="ARBA00022691"/>
    </source>
</evidence>
<reference evidence="7" key="1">
    <citation type="submission" date="2019-03" db="EMBL/GenBank/DDBJ databases">
        <title>Lake Tanganyika Metagenome-Assembled Genomes (MAGs).</title>
        <authorList>
            <person name="Tran P."/>
        </authorList>
    </citation>
    <scope>NUCLEOTIDE SEQUENCE</scope>
    <source>
        <strain evidence="7">K_DeepCast_65m_m2_066</strain>
    </source>
</reference>
<dbReference type="CDD" id="cd01335">
    <property type="entry name" value="Radical_SAM"/>
    <property type="match status" value="1"/>
</dbReference>
<keyword evidence="5" id="KW-0411">Iron-sulfur</keyword>
<evidence type="ECO:0000313" key="7">
    <source>
        <dbReference type="EMBL" id="MBM3226578.1"/>
    </source>
</evidence>
<feature type="domain" description="Radical SAM core" evidence="6">
    <location>
        <begin position="17"/>
        <end position="235"/>
    </location>
</feature>
<dbReference type="GO" id="GO:0046872">
    <property type="term" value="F:metal ion binding"/>
    <property type="evidence" value="ECO:0007669"/>
    <property type="project" value="UniProtKB-KW"/>
</dbReference>
<dbReference type="PANTHER" id="PTHR11228">
    <property type="entry name" value="RADICAL SAM DOMAIN PROTEIN"/>
    <property type="match status" value="1"/>
</dbReference>
<dbReference type="Gene3D" id="3.20.20.70">
    <property type="entry name" value="Aldolase class I"/>
    <property type="match status" value="1"/>
</dbReference>
<dbReference type="InterPro" id="IPR013785">
    <property type="entry name" value="Aldolase_TIM"/>
</dbReference>
<keyword evidence="4" id="KW-0408">Iron</keyword>
<dbReference type="PROSITE" id="PS51918">
    <property type="entry name" value="RADICAL_SAM"/>
    <property type="match status" value="1"/>
</dbReference>
<organism evidence="7 8">
    <name type="scientific">Tectimicrobiota bacterium</name>
    <dbReference type="NCBI Taxonomy" id="2528274"/>
    <lineage>
        <taxon>Bacteria</taxon>
        <taxon>Pseudomonadati</taxon>
        <taxon>Nitrospinota/Tectimicrobiota group</taxon>
        <taxon>Candidatus Tectimicrobiota</taxon>
    </lineage>
</organism>
<gene>
    <name evidence="7" type="ORF">FJZ47_22670</name>
</gene>
<dbReference type="Proteomes" id="UP000712673">
    <property type="component" value="Unassembled WGS sequence"/>
</dbReference>
<evidence type="ECO:0000259" key="6">
    <source>
        <dbReference type="PROSITE" id="PS51918"/>
    </source>
</evidence>
<dbReference type="InterPro" id="IPR058240">
    <property type="entry name" value="rSAM_sf"/>
</dbReference>
<accession>A0A937W426</accession>
<evidence type="ECO:0000256" key="4">
    <source>
        <dbReference type="ARBA" id="ARBA00023004"/>
    </source>
</evidence>
<comment type="caution">
    <text evidence="7">The sequence shown here is derived from an EMBL/GenBank/DDBJ whole genome shotgun (WGS) entry which is preliminary data.</text>
</comment>